<comment type="similarity">
    <text evidence="1">Belongs to the HIBADH-related family.</text>
</comment>
<evidence type="ECO:0000259" key="5">
    <source>
        <dbReference type="Pfam" id="PF03446"/>
    </source>
</evidence>
<gene>
    <name evidence="7" type="ORF">Vse01_44040</name>
</gene>
<dbReference type="GO" id="GO:0016054">
    <property type="term" value="P:organic acid catabolic process"/>
    <property type="evidence" value="ECO:0007669"/>
    <property type="project" value="UniProtKB-ARBA"/>
</dbReference>
<evidence type="ECO:0000256" key="2">
    <source>
        <dbReference type="ARBA" id="ARBA00023002"/>
    </source>
</evidence>
<dbReference type="AlphaFoldDB" id="A0A9W5XL74"/>
<dbReference type="InterPro" id="IPR015815">
    <property type="entry name" value="HIBADH-related"/>
</dbReference>
<reference evidence="7" key="1">
    <citation type="submission" date="2021-01" db="EMBL/GenBank/DDBJ databases">
        <title>Whole genome shotgun sequence of Verrucosispora sediminis NBRC 107745.</title>
        <authorList>
            <person name="Komaki H."/>
            <person name="Tamura T."/>
        </authorList>
    </citation>
    <scope>NUCLEOTIDE SEQUENCE</scope>
    <source>
        <strain evidence="7">NBRC 107745</strain>
    </source>
</reference>
<sequence length="292" mass="30210">MKITVLGLGAMGSRMARRLLATGEHDITVWNRTAEAMRPLIEVGAAAATTPAAAAEQCDLVLSMLRDDDAGREVWLAPESGALTTMAPGTVAVDCSTVTPAFSAELAARCSRRGVDFLDAPVLGSRPQADAGTLIFLVGGRPAVAHRVEPVLRQIGGAVHQMGPTGTGVRMKLLLNSLFAVQVAAVAEQLGALHGTDLDTARAVEVLAATPVASPAAATAATAMLGHTFPASFPIDLVAKDLRYAAADAASRHVTVALTHTAADTYQQAIDRGHGQDNITGVVQLFRALRPA</sequence>
<dbReference type="EMBL" id="BOPD01000028">
    <property type="protein sequence ID" value="GIJ35256.1"/>
    <property type="molecule type" value="Genomic_DNA"/>
</dbReference>
<dbReference type="InterPro" id="IPR002204">
    <property type="entry name" value="3-OH-isobutyrate_DH-rel_CS"/>
</dbReference>
<dbReference type="PANTHER" id="PTHR43580">
    <property type="entry name" value="OXIDOREDUCTASE GLYR1-RELATED"/>
    <property type="match status" value="1"/>
</dbReference>
<dbReference type="GO" id="GO:0016491">
    <property type="term" value="F:oxidoreductase activity"/>
    <property type="evidence" value="ECO:0007669"/>
    <property type="project" value="UniProtKB-KW"/>
</dbReference>
<dbReference type="InterPro" id="IPR006115">
    <property type="entry name" value="6PGDH_NADP-bd"/>
</dbReference>
<dbReference type="PIRSF" id="PIRSF000103">
    <property type="entry name" value="HIBADH"/>
    <property type="match status" value="1"/>
</dbReference>
<evidence type="ECO:0000256" key="1">
    <source>
        <dbReference type="ARBA" id="ARBA00009080"/>
    </source>
</evidence>
<accession>A0A9W5XL74</accession>
<dbReference type="SUPFAM" id="SSF48179">
    <property type="entry name" value="6-phosphogluconate dehydrogenase C-terminal domain-like"/>
    <property type="match status" value="1"/>
</dbReference>
<protein>
    <submittedName>
        <fullName evidence="7">3-hydroxyisobutyrate dehydrogenase</fullName>
    </submittedName>
</protein>
<dbReference type="InterPro" id="IPR008927">
    <property type="entry name" value="6-PGluconate_DH-like_C_sf"/>
</dbReference>
<comment type="caution">
    <text evidence="7">The sequence shown here is derived from an EMBL/GenBank/DDBJ whole genome shotgun (WGS) entry which is preliminary data.</text>
</comment>
<name>A0A9W5XL74_9ACTN</name>
<dbReference type="PROSITE" id="PS00895">
    <property type="entry name" value="3_HYDROXYISOBUT_DH"/>
    <property type="match status" value="1"/>
</dbReference>
<keyword evidence="3" id="KW-0520">NAD</keyword>
<evidence type="ECO:0000259" key="6">
    <source>
        <dbReference type="Pfam" id="PF14833"/>
    </source>
</evidence>
<feature type="domain" description="3-hydroxyisobutyrate dehydrogenase-like NAD-binding" evidence="6">
    <location>
        <begin position="166"/>
        <end position="285"/>
    </location>
</feature>
<dbReference type="Gene3D" id="1.10.1040.10">
    <property type="entry name" value="N-(1-d-carboxylethyl)-l-norvaline Dehydrogenase, domain 2"/>
    <property type="match status" value="1"/>
</dbReference>
<dbReference type="InterPro" id="IPR036291">
    <property type="entry name" value="NAD(P)-bd_dom_sf"/>
</dbReference>
<evidence type="ECO:0000313" key="8">
    <source>
        <dbReference type="Proteomes" id="UP000607311"/>
    </source>
</evidence>
<evidence type="ECO:0000256" key="4">
    <source>
        <dbReference type="PIRSR" id="PIRSR000103-1"/>
    </source>
</evidence>
<feature type="active site" evidence="4">
    <location>
        <position position="172"/>
    </location>
</feature>
<evidence type="ECO:0000313" key="7">
    <source>
        <dbReference type="EMBL" id="GIJ35256.1"/>
    </source>
</evidence>
<dbReference type="OrthoDB" id="3185659at2"/>
<feature type="domain" description="6-phosphogluconate dehydrogenase NADP-binding" evidence="5">
    <location>
        <begin position="2"/>
        <end position="163"/>
    </location>
</feature>
<dbReference type="InterPro" id="IPR051265">
    <property type="entry name" value="HIBADH-related_NP60_sf"/>
</dbReference>
<dbReference type="InterPro" id="IPR013328">
    <property type="entry name" value="6PGD_dom2"/>
</dbReference>
<dbReference type="SUPFAM" id="SSF51735">
    <property type="entry name" value="NAD(P)-binding Rossmann-fold domains"/>
    <property type="match status" value="1"/>
</dbReference>
<dbReference type="Proteomes" id="UP000607311">
    <property type="component" value="Unassembled WGS sequence"/>
</dbReference>
<organism evidence="7 8">
    <name type="scientific">Micromonospora sediminimaris</name>
    <dbReference type="NCBI Taxonomy" id="547162"/>
    <lineage>
        <taxon>Bacteria</taxon>
        <taxon>Bacillati</taxon>
        <taxon>Actinomycetota</taxon>
        <taxon>Actinomycetes</taxon>
        <taxon>Micromonosporales</taxon>
        <taxon>Micromonosporaceae</taxon>
        <taxon>Micromonospora</taxon>
    </lineage>
</organism>
<keyword evidence="8" id="KW-1185">Reference proteome</keyword>
<evidence type="ECO:0000256" key="3">
    <source>
        <dbReference type="ARBA" id="ARBA00023027"/>
    </source>
</evidence>
<proteinExistence type="inferred from homology"/>
<keyword evidence="2" id="KW-0560">Oxidoreductase</keyword>
<dbReference type="Gene3D" id="3.40.50.720">
    <property type="entry name" value="NAD(P)-binding Rossmann-like Domain"/>
    <property type="match status" value="1"/>
</dbReference>
<dbReference type="InterPro" id="IPR029154">
    <property type="entry name" value="HIBADH-like_NADP-bd"/>
</dbReference>
<dbReference type="PANTHER" id="PTHR43580:SF2">
    <property type="entry name" value="CYTOKINE-LIKE NUCLEAR FACTOR N-PAC"/>
    <property type="match status" value="1"/>
</dbReference>
<dbReference type="Pfam" id="PF03446">
    <property type="entry name" value="NAD_binding_2"/>
    <property type="match status" value="1"/>
</dbReference>
<dbReference type="GO" id="GO:0051287">
    <property type="term" value="F:NAD binding"/>
    <property type="evidence" value="ECO:0007669"/>
    <property type="project" value="InterPro"/>
</dbReference>
<dbReference type="GO" id="GO:0050661">
    <property type="term" value="F:NADP binding"/>
    <property type="evidence" value="ECO:0007669"/>
    <property type="project" value="InterPro"/>
</dbReference>
<dbReference type="Pfam" id="PF14833">
    <property type="entry name" value="NAD_binding_11"/>
    <property type="match status" value="1"/>
</dbReference>